<accession>A0A4R1QZ52</accession>
<dbReference type="InterPro" id="IPR052020">
    <property type="entry name" value="Cyclic_di-GMP/3'3'-cGAMP_PDE"/>
</dbReference>
<dbReference type="Gene3D" id="1.10.3210.10">
    <property type="entry name" value="Hypothetical protein af1432"/>
    <property type="match status" value="1"/>
</dbReference>
<dbReference type="Proteomes" id="UP000295184">
    <property type="component" value="Unassembled WGS sequence"/>
</dbReference>
<dbReference type="Gene3D" id="3.40.50.2300">
    <property type="match status" value="1"/>
</dbReference>
<protein>
    <recommendedName>
        <fullName evidence="1">Stage 0 sporulation protein A homolog</fullName>
    </recommendedName>
</protein>
<keyword evidence="3" id="KW-0597">Phosphoprotein</keyword>
<evidence type="ECO:0000313" key="7">
    <source>
        <dbReference type="Proteomes" id="UP000295184"/>
    </source>
</evidence>
<evidence type="ECO:0000256" key="3">
    <source>
        <dbReference type="PROSITE-ProRule" id="PRU00169"/>
    </source>
</evidence>
<comment type="caution">
    <text evidence="6">The sequence shown here is derived from an EMBL/GenBank/DDBJ whole genome shotgun (WGS) entry which is preliminary data.</text>
</comment>
<dbReference type="CDD" id="cd00156">
    <property type="entry name" value="REC"/>
    <property type="match status" value="1"/>
</dbReference>
<feature type="domain" description="HD-GYP" evidence="5">
    <location>
        <begin position="160"/>
        <end position="365"/>
    </location>
</feature>
<dbReference type="SUPFAM" id="SSF52172">
    <property type="entry name" value="CheY-like"/>
    <property type="match status" value="1"/>
</dbReference>
<reference evidence="6 7" key="1">
    <citation type="submission" date="2019-03" db="EMBL/GenBank/DDBJ databases">
        <title>Genomic Encyclopedia of Type Strains, Phase IV (KMG-IV): sequencing the most valuable type-strain genomes for metagenomic binning, comparative biology and taxonomic classification.</title>
        <authorList>
            <person name="Goeker M."/>
        </authorList>
    </citation>
    <scope>NUCLEOTIDE SEQUENCE [LARGE SCALE GENOMIC DNA]</scope>
    <source>
        <strain evidence="6 7">DSM 100451</strain>
    </source>
</reference>
<dbReference type="PROSITE" id="PS50110">
    <property type="entry name" value="RESPONSE_REGULATORY"/>
    <property type="match status" value="1"/>
</dbReference>
<dbReference type="Pfam" id="PF13487">
    <property type="entry name" value="HD_5"/>
    <property type="match status" value="1"/>
</dbReference>
<dbReference type="PROSITE" id="PS51832">
    <property type="entry name" value="HD_GYP"/>
    <property type="match status" value="1"/>
</dbReference>
<dbReference type="InterPro" id="IPR011006">
    <property type="entry name" value="CheY-like_superfamily"/>
</dbReference>
<evidence type="ECO:0000259" key="5">
    <source>
        <dbReference type="PROSITE" id="PS51832"/>
    </source>
</evidence>
<dbReference type="InterPro" id="IPR001789">
    <property type="entry name" value="Sig_transdc_resp-reg_receiver"/>
</dbReference>
<feature type="domain" description="Response regulatory" evidence="4">
    <location>
        <begin position="16"/>
        <end position="133"/>
    </location>
</feature>
<dbReference type="SMART" id="SM00471">
    <property type="entry name" value="HDc"/>
    <property type="match status" value="1"/>
</dbReference>
<evidence type="ECO:0000256" key="2">
    <source>
        <dbReference type="ARBA" id="ARBA00024867"/>
    </source>
</evidence>
<dbReference type="SMART" id="SM00448">
    <property type="entry name" value="REC"/>
    <property type="match status" value="1"/>
</dbReference>
<comment type="function">
    <text evidence="2">May play the central regulatory role in sporulation. It may be an element of the effector pathway responsible for the activation of sporulation genes in response to nutritional stress. Spo0A may act in concert with spo0H (a sigma factor) to control the expression of some genes that are critical to the sporulation process.</text>
</comment>
<name>A0A4R1QZ52_9FIRM</name>
<feature type="modified residue" description="4-aspartylphosphate" evidence="3">
    <location>
        <position position="66"/>
    </location>
</feature>
<evidence type="ECO:0000259" key="4">
    <source>
        <dbReference type="PROSITE" id="PS50110"/>
    </source>
</evidence>
<dbReference type="STRING" id="1650663.GCA_001486665_01596"/>
<dbReference type="PANTHER" id="PTHR45228:SF8">
    <property type="entry name" value="TWO-COMPONENT RESPONSE REGULATOR-RELATED"/>
    <property type="match status" value="1"/>
</dbReference>
<dbReference type="AlphaFoldDB" id="A0A4R1QZ52"/>
<dbReference type="InterPro" id="IPR037522">
    <property type="entry name" value="HD_GYP_dom"/>
</dbReference>
<proteinExistence type="predicted"/>
<organism evidence="6 7">
    <name type="scientific">Allofournierella massiliensis</name>
    <dbReference type="NCBI Taxonomy" id="1650663"/>
    <lineage>
        <taxon>Bacteria</taxon>
        <taxon>Bacillati</taxon>
        <taxon>Bacillota</taxon>
        <taxon>Clostridia</taxon>
        <taxon>Eubacteriales</taxon>
        <taxon>Oscillospiraceae</taxon>
        <taxon>Allofournierella</taxon>
    </lineage>
</organism>
<gene>
    <name evidence="6" type="ORF">EDD77_108134</name>
</gene>
<dbReference type="PANTHER" id="PTHR45228">
    <property type="entry name" value="CYCLIC DI-GMP PHOSPHODIESTERASE TM_0186-RELATED"/>
    <property type="match status" value="1"/>
</dbReference>
<dbReference type="CDD" id="cd00077">
    <property type="entry name" value="HDc"/>
    <property type="match status" value="1"/>
</dbReference>
<dbReference type="GO" id="GO:0000160">
    <property type="term" value="P:phosphorelay signal transduction system"/>
    <property type="evidence" value="ECO:0007669"/>
    <property type="project" value="InterPro"/>
</dbReference>
<evidence type="ECO:0000313" key="6">
    <source>
        <dbReference type="EMBL" id="TCL58265.1"/>
    </source>
</evidence>
<dbReference type="EMBL" id="SLUM01000008">
    <property type="protein sequence ID" value="TCL58265.1"/>
    <property type="molecule type" value="Genomic_DNA"/>
</dbReference>
<dbReference type="InterPro" id="IPR003607">
    <property type="entry name" value="HD/PDEase_dom"/>
</dbReference>
<sequence>MFSSTVTQTDSAAPETLLIVDDDEMNRAILENIFAGQYRIEQAENGRQGLESILADPGRLCAVLLDVMMPEMNGLEVLRRLHEQGITSQVPVFMITAETGDDMMKEAYALGVMDVIGKPVVPYLVQRRVGSVVELFRARRRLDSVVERQKDALLAQASRIIELGHGMIASLAAAIEFRSGESGDHVRRLQRITRELLTGTELGEGLSEQTVEDIALAAVMHDVGKIAIPDAILNKPGRLTAEEFEIMKTHTVQGAKLLENIPQMRDHSAYEYAIDIAMHHHERWDGRGYPHGLKGDEISVGAQIVSLADVYDALVSPRVYKAAFSHEKALEMILNGECGVFSPRLLECFRQMHPRIRALYETKSANKKSTGN</sequence>
<dbReference type="Pfam" id="PF00072">
    <property type="entry name" value="Response_reg"/>
    <property type="match status" value="1"/>
</dbReference>
<evidence type="ECO:0000256" key="1">
    <source>
        <dbReference type="ARBA" id="ARBA00018672"/>
    </source>
</evidence>
<dbReference type="RefSeq" id="WP_058964022.1">
    <property type="nucleotide sequence ID" value="NZ_CABKVM010000016.1"/>
</dbReference>
<dbReference type="SUPFAM" id="SSF109604">
    <property type="entry name" value="HD-domain/PDEase-like"/>
    <property type="match status" value="1"/>
</dbReference>